<reference evidence="1 2" key="1">
    <citation type="submission" date="2024-05" db="EMBL/GenBank/DDBJ databases">
        <authorList>
            <person name="Wallberg A."/>
        </authorList>
    </citation>
    <scope>NUCLEOTIDE SEQUENCE [LARGE SCALE GENOMIC DNA]</scope>
</reference>
<dbReference type="AlphaFoldDB" id="A0AAV2QDA3"/>
<evidence type="ECO:0000313" key="2">
    <source>
        <dbReference type="Proteomes" id="UP001497623"/>
    </source>
</evidence>
<evidence type="ECO:0000313" key="1">
    <source>
        <dbReference type="EMBL" id="CAL4079058.1"/>
    </source>
</evidence>
<protein>
    <submittedName>
        <fullName evidence="1">Uncharacterized protein</fullName>
    </submittedName>
</protein>
<name>A0AAV2QDA3_MEGNR</name>
<sequence>MASFTNLFVKGRPGERVECKGYINNSGIRVSKKLYELEKGHGSRWTEGNVYGLNSDTAGFAICTRTMPNYRMTWVAIGHVISGLPEFKEAIDKYKVKEIVISKCESHYSFQLKKL</sequence>
<gene>
    <name evidence="1" type="ORF">MNOR_LOCUS10831</name>
</gene>
<keyword evidence="2" id="KW-1185">Reference proteome</keyword>
<comment type="caution">
    <text evidence="1">The sequence shown here is derived from an EMBL/GenBank/DDBJ whole genome shotgun (WGS) entry which is preliminary data.</text>
</comment>
<dbReference type="EMBL" id="CAXKWB010005564">
    <property type="protein sequence ID" value="CAL4079058.1"/>
    <property type="molecule type" value="Genomic_DNA"/>
</dbReference>
<dbReference type="Proteomes" id="UP001497623">
    <property type="component" value="Unassembled WGS sequence"/>
</dbReference>
<proteinExistence type="predicted"/>
<organism evidence="1 2">
    <name type="scientific">Meganyctiphanes norvegica</name>
    <name type="common">Northern krill</name>
    <name type="synonym">Thysanopoda norvegica</name>
    <dbReference type="NCBI Taxonomy" id="48144"/>
    <lineage>
        <taxon>Eukaryota</taxon>
        <taxon>Metazoa</taxon>
        <taxon>Ecdysozoa</taxon>
        <taxon>Arthropoda</taxon>
        <taxon>Crustacea</taxon>
        <taxon>Multicrustacea</taxon>
        <taxon>Malacostraca</taxon>
        <taxon>Eumalacostraca</taxon>
        <taxon>Eucarida</taxon>
        <taxon>Euphausiacea</taxon>
        <taxon>Euphausiidae</taxon>
        <taxon>Meganyctiphanes</taxon>
    </lineage>
</organism>
<accession>A0AAV2QDA3</accession>